<gene>
    <name evidence="1" type="ORF">C4A13_03924</name>
</gene>
<accession>A0A370V2S9</accession>
<protein>
    <submittedName>
        <fullName evidence="1">Uncharacterized protein</fullName>
    </submittedName>
</protein>
<proteinExistence type="predicted"/>
<organism evidence="1 2">
    <name type="scientific">Escherichia marmotae</name>
    <dbReference type="NCBI Taxonomy" id="1499973"/>
    <lineage>
        <taxon>Bacteria</taxon>
        <taxon>Pseudomonadati</taxon>
        <taxon>Pseudomonadota</taxon>
        <taxon>Gammaproteobacteria</taxon>
        <taxon>Enterobacterales</taxon>
        <taxon>Enterobacteriaceae</taxon>
        <taxon>Escherichia</taxon>
    </lineage>
</organism>
<evidence type="ECO:0000313" key="1">
    <source>
        <dbReference type="EMBL" id="RDR22962.1"/>
    </source>
</evidence>
<dbReference type="RefSeq" id="WP_057513805.1">
    <property type="nucleotide sequence ID" value="NZ_JAZHLN010000007.1"/>
</dbReference>
<dbReference type="AlphaFoldDB" id="A0A370V2S9"/>
<comment type="caution">
    <text evidence="1">The sequence shown here is derived from an EMBL/GenBank/DDBJ whole genome shotgun (WGS) entry which is preliminary data.</text>
</comment>
<dbReference type="Proteomes" id="UP000254454">
    <property type="component" value="Unassembled WGS sequence"/>
</dbReference>
<evidence type="ECO:0000313" key="2">
    <source>
        <dbReference type="Proteomes" id="UP000254454"/>
    </source>
</evidence>
<dbReference type="EMBL" id="QONO01000201">
    <property type="protein sequence ID" value="RDR22962.1"/>
    <property type="molecule type" value="Genomic_DNA"/>
</dbReference>
<reference evidence="1 2" key="1">
    <citation type="submission" date="2018-06" db="EMBL/GenBank/DDBJ databases">
        <title>Recombination Drives Gene Content and Phenotype Evolution in Wild Type E. coli Strains.</title>
        <authorList>
            <person name="Field C.M."/>
            <person name="Silander O.K."/>
            <person name="Van Nimwegen E."/>
        </authorList>
    </citation>
    <scope>NUCLEOTIDE SEQUENCE [LARGE SCALE GENOMIC DNA]</scope>
    <source>
        <strain evidence="1 2">SC344</strain>
    </source>
</reference>
<name>A0A370V2S9_9ESCH</name>
<sequence>MSDIEHLKTTDYKFLLENETIIYVNQFHCVCSTRTGDVLAGNQEQLEALIAYLQKIKTNVSKTPYWLSDTQSYDKNEL</sequence>